<organism evidence="9 10">
    <name type="scientific">Canna indica</name>
    <name type="common">Indian-shot</name>
    <dbReference type="NCBI Taxonomy" id="4628"/>
    <lineage>
        <taxon>Eukaryota</taxon>
        <taxon>Viridiplantae</taxon>
        <taxon>Streptophyta</taxon>
        <taxon>Embryophyta</taxon>
        <taxon>Tracheophyta</taxon>
        <taxon>Spermatophyta</taxon>
        <taxon>Magnoliopsida</taxon>
        <taxon>Liliopsida</taxon>
        <taxon>Zingiberales</taxon>
        <taxon>Cannaceae</taxon>
        <taxon>Canna</taxon>
    </lineage>
</organism>
<dbReference type="AlphaFoldDB" id="A0AAQ3KG17"/>
<evidence type="ECO:0000256" key="4">
    <source>
        <dbReference type="ARBA" id="ARBA00038334"/>
    </source>
</evidence>
<comment type="function">
    <text evidence="6">Epoxide hydrolase involved in the biosynthesis of cucurbitacin and mogroside tetracyclic triterpene natural products (e.g. siamenoside I and mogrosides IV, V and VI). Cucurbitacins have cytotoxic properties and exhibit deterrent taste as a defense barrier against herbivores. Mogrosides are nonsugar highly oxygenated compounds used as high-intensity zero-calorie sweeteners; they also possess pharmacological properties such as regulating immunity, lowering blood sugar and lipid levels, protecting the liver, and acting as antioxidants and antitumor agents. Catalyzes the hydrolysis of aromatic epoxide-containing substrates, such as the conversion of 24,25-epoxycucurbitadienol to 24,25-dihydroxycucurbitadienol.</text>
</comment>
<dbReference type="InterPro" id="IPR000639">
    <property type="entry name" value="Epox_hydrolase-like"/>
</dbReference>
<name>A0AAQ3KG17_9LILI</name>
<dbReference type="EMBL" id="CP136894">
    <property type="protein sequence ID" value="WOL06665.1"/>
    <property type="molecule type" value="Genomic_DNA"/>
</dbReference>
<dbReference type="PRINTS" id="PR00412">
    <property type="entry name" value="EPOXHYDRLASE"/>
</dbReference>
<evidence type="ECO:0000259" key="8">
    <source>
        <dbReference type="Pfam" id="PF00561"/>
    </source>
</evidence>
<dbReference type="Gene3D" id="3.40.50.1820">
    <property type="entry name" value="alpha/beta hydrolase"/>
    <property type="match status" value="1"/>
</dbReference>
<evidence type="ECO:0000313" key="10">
    <source>
        <dbReference type="Proteomes" id="UP001327560"/>
    </source>
</evidence>
<dbReference type="PANTHER" id="PTHR43329">
    <property type="entry name" value="EPOXIDE HYDROLASE"/>
    <property type="match status" value="1"/>
</dbReference>
<dbReference type="PRINTS" id="PR00111">
    <property type="entry name" value="ABHYDROLASE"/>
</dbReference>
<dbReference type="InterPro" id="IPR000073">
    <property type="entry name" value="AB_hydrolase_1"/>
</dbReference>
<dbReference type="FunFam" id="3.40.50.1820:FF:000161">
    <property type="entry name" value="Epoxide hydrolase"/>
    <property type="match status" value="1"/>
</dbReference>
<reference evidence="9 10" key="1">
    <citation type="submission" date="2023-10" db="EMBL/GenBank/DDBJ databases">
        <title>Chromosome-scale genome assembly provides insights into flower coloration mechanisms of Canna indica.</title>
        <authorList>
            <person name="Li C."/>
        </authorList>
    </citation>
    <scope>NUCLEOTIDE SEQUENCE [LARGE SCALE GENOMIC DNA]</scope>
    <source>
        <tissue evidence="9">Flower</tissue>
    </source>
</reference>
<keyword evidence="3 9" id="KW-0378">Hydrolase</keyword>
<gene>
    <name evidence="9" type="ORF">Cni_G15399</name>
</gene>
<evidence type="ECO:0000313" key="9">
    <source>
        <dbReference type="EMBL" id="WOL06665.1"/>
    </source>
</evidence>
<evidence type="ECO:0000256" key="2">
    <source>
        <dbReference type="ARBA" id="ARBA00013006"/>
    </source>
</evidence>
<dbReference type="GO" id="GO:0004301">
    <property type="term" value="F:epoxide hydrolase activity"/>
    <property type="evidence" value="ECO:0007669"/>
    <property type="project" value="UniProtKB-EC"/>
</dbReference>
<accession>A0AAQ3KG17</accession>
<dbReference type="EC" id="3.3.2.10" evidence="2"/>
<comment type="catalytic activity">
    <reaction evidence="5">
        <text>an epoxide + H2O = an ethanediol</text>
        <dbReference type="Rhea" id="RHEA:19037"/>
        <dbReference type="ChEBI" id="CHEBI:15377"/>
        <dbReference type="ChEBI" id="CHEBI:32955"/>
        <dbReference type="ChEBI" id="CHEBI:140594"/>
        <dbReference type="EC" id="3.3.2.10"/>
    </reaction>
    <physiologicalReaction direction="left-to-right" evidence="5">
        <dbReference type="Rhea" id="RHEA:19038"/>
    </physiologicalReaction>
</comment>
<evidence type="ECO:0000256" key="3">
    <source>
        <dbReference type="ARBA" id="ARBA00022801"/>
    </source>
</evidence>
<sequence length="352" mass="39685">MLRCARALCSRLPRGRRAFASSSPSTQLPMDGGDGAGDGIAHRTVAVNGINMHVAEKGEGPAVLLLHGFPELWYTWRHQMHGLAASGYRVVAPDLRGFGDTDAPTDTAAYSMLHIVGDLIALLNTLGQDQVFVVGHDWGSMVAWNLSMLRPDKVKAMVSLSQVFTPRNPMRKPLQYLKSVFGDDYYIVRFQEPGKIEEEFARFGTAWVLRKFLTYHNPGPFYITKDQGWVLPAPEIPLPSWLSEADIKYYTSKYEKTGFTGALNYYRCLDLNWELTAPWTEARIKVPVKFIVGDQDLTYHSPGTQDFIHKGGLKKYVPLLEEAVVMEGVGHFINEEKPDEITKHIYNFIKKF</sequence>
<evidence type="ECO:0000256" key="1">
    <source>
        <dbReference type="ARBA" id="ARBA00004721"/>
    </source>
</evidence>
<proteinExistence type="inferred from homology"/>
<protein>
    <recommendedName>
        <fullName evidence="2">soluble epoxide hydrolase</fullName>
        <ecNumber evidence="2">3.3.2.10</ecNumber>
    </recommendedName>
</protein>
<keyword evidence="10" id="KW-1185">Reference proteome</keyword>
<evidence type="ECO:0000256" key="5">
    <source>
        <dbReference type="ARBA" id="ARBA00051067"/>
    </source>
</evidence>
<evidence type="ECO:0000256" key="7">
    <source>
        <dbReference type="ARBA" id="ARBA00093212"/>
    </source>
</evidence>
<feature type="domain" description="AB hydrolase-1" evidence="8">
    <location>
        <begin position="61"/>
        <end position="338"/>
    </location>
</feature>
<evidence type="ECO:0000256" key="6">
    <source>
        <dbReference type="ARBA" id="ARBA00058358"/>
    </source>
</evidence>
<dbReference type="Pfam" id="PF00561">
    <property type="entry name" value="Abhydrolase_1"/>
    <property type="match status" value="1"/>
</dbReference>
<comment type="similarity">
    <text evidence="4">Belongs to the AB hydrolase superfamily. Epoxide hydrolase family.</text>
</comment>
<dbReference type="InterPro" id="IPR029058">
    <property type="entry name" value="AB_hydrolase_fold"/>
</dbReference>
<dbReference type="SUPFAM" id="SSF53474">
    <property type="entry name" value="alpha/beta-Hydrolases"/>
    <property type="match status" value="1"/>
</dbReference>
<comment type="pathway">
    <text evidence="1">Secondary metabolite biosynthesis; terpenoid biosynthesis.</text>
</comment>
<dbReference type="Proteomes" id="UP001327560">
    <property type="component" value="Chromosome 5"/>
</dbReference>
<comment type="catalytic activity">
    <reaction evidence="7">
        <text>(24S)-24,25-epoxycucurbitadienol + H2O = (24R)-24,25-dihydroxycucurbitadienol</text>
        <dbReference type="Rhea" id="RHEA:81855"/>
        <dbReference type="ChEBI" id="CHEBI:15377"/>
        <dbReference type="ChEBI" id="CHEBI:229949"/>
        <dbReference type="ChEBI" id="CHEBI:229950"/>
    </reaction>
    <physiologicalReaction direction="left-to-right" evidence="7">
        <dbReference type="Rhea" id="RHEA:81856"/>
    </physiologicalReaction>
</comment>